<dbReference type="GO" id="GO:0005829">
    <property type="term" value="C:cytosol"/>
    <property type="evidence" value="ECO:0007669"/>
    <property type="project" value="TreeGrafter"/>
</dbReference>
<dbReference type="GO" id="GO:0009432">
    <property type="term" value="P:SOS response"/>
    <property type="evidence" value="ECO:0007669"/>
    <property type="project" value="TreeGrafter"/>
</dbReference>
<evidence type="ECO:0000256" key="15">
    <source>
        <dbReference type="ARBA" id="ARBA00023125"/>
    </source>
</evidence>
<keyword evidence="11" id="KW-0479">Metal-binding</keyword>
<keyword evidence="7" id="KW-0963">Cytoplasm</keyword>
<comment type="cofactor">
    <cofactor evidence="1">
        <name>Mg(2+)</name>
        <dbReference type="ChEBI" id="CHEBI:18420"/>
    </cofactor>
</comment>
<dbReference type="GO" id="GO:0046872">
    <property type="term" value="F:metal ion binding"/>
    <property type="evidence" value="ECO:0007669"/>
    <property type="project" value="UniProtKB-KW"/>
</dbReference>
<dbReference type="GO" id="GO:0006281">
    <property type="term" value="P:DNA repair"/>
    <property type="evidence" value="ECO:0007669"/>
    <property type="project" value="UniProtKB-KW"/>
</dbReference>
<dbReference type="Gene3D" id="3.40.1170.60">
    <property type="match status" value="1"/>
</dbReference>
<dbReference type="InterPro" id="IPR043502">
    <property type="entry name" value="DNA/RNA_pol_sf"/>
</dbReference>
<evidence type="ECO:0000256" key="11">
    <source>
        <dbReference type="ARBA" id="ARBA00022723"/>
    </source>
</evidence>
<evidence type="ECO:0000256" key="10">
    <source>
        <dbReference type="ARBA" id="ARBA00022705"/>
    </source>
</evidence>
<dbReference type="GO" id="GO:0003684">
    <property type="term" value="F:damaged DNA binding"/>
    <property type="evidence" value="ECO:0007669"/>
    <property type="project" value="InterPro"/>
</dbReference>
<keyword evidence="8 19" id="KW-0808">Transferase</keyword>
<dbReference type="PROSITE" id="PS50173">
    <property type="entry name" value="UMUC"/>
    <property type="match status" value="1"/>
</dbReference>
<dbReference type="InterPro" id="IPR001126">
    <property type="entry name" value="UmuC"/>
</dbReference>
<evidence type="ECO:0000256" key="9">
    <source>
        <dbReference type="ARBA" id="ARBA00022695"/>
    </source>
</evidence>
<evidence type="ECO:0000256" key="5">
    <source>
        <dbReference type="ARBA" id="ARBA00012417"/>
    </source>
</evidence>
<dbReference type="SUPFAM" id="SSF56672">
    <property type="entry name" value="DNA/RNA polymerases"/>
    <property type="match status" value="1"/>
</dbReference>
<dbReference type="EMBL" id="UOEO01000230">
    <property type="protein sequence ID" value="VAW23313.1"/>
    <property type="molecule type" value="Genomic_DNA"/>
</dbReference>
<evidence type="ECO:0000256" key="16">
    <source>
        <dbReference type="ARBA" id="ARBA00023204"/>
    </source>
</evidence>
<evidence type="ECO:0000256" key="12">
    <source>
        <dbReference type="ARBA" id="ARBA00022763"/>
    </source>
</evidence>
<evidence type="ECO:0000256" key="2">
    <source>
        <dbReference type="ARBA" id="ARBA00004496"/>
    </source>
</evidence>
<comment type="subunit">
    <text evidence="4">Monomer.</text>
</comment>
<evidence type="ECO:0000313" key="19">
    <source>
        <dbReference type="EMBL" id="VAW23313.1"/>
    </source>
</evidence>
<keyword evidence="6" id="KW-0515">Mutator protein</keyword>
<evidence type="ECO:0000256" key="8">
    <source>
        <dbReference type="ARBA" id="ARBA00022679"/>
    </source>
</evidence>
<dbReference type="PANTHER" id="PTHR11076:SF33">
    <property type="entry name" value="DNA POLYMERASE KAPPA"/>
    <property type="match status" value="1"/>
</dbReference>
<dbReference type="GO" id="GO:0042276">
    <property type="term" value="P:error-prone translesion synthesis"/>
    <property type="evidence" value="ECO:0007669"/>
    <property type="project" value="TreeGrafter"/>
</dbReference>
<sequence length="446" mass="49020">MQALPHLCRDCFDEFCSPPNQDRCPACGSSRLVAHDELHDLGIAHIDCDAFYAAVEKRDNPELVDKAVIIGGGARGVVATCCYIARMSGVRSAMPMFTARKKCPEAVIIKPNMEKYVALSRQIRRIMQDLSPLVEPVSIDEAFVDMSGTSAMHKAFPAMVLAKFAAKIEKEIGVSVSIGLSHNKFLAKIASDLNKPRGMALIGKKETLGFLAPKPISIINGVGAVFSQRLKKDGFVTIGQLQNHDPNDLAARYGEIGARLAQLAQGIDKRPVSIIKKVKSISKEITFAKNIADFDDLCAHLLALSERVSERMKEQEFVGSCVTLKLKTADFSSLTRTSQLLEPTQLAHIIYHNALQPLKKQANGTLFRLIGVGVSRLEKFTLTDIAKAYDPLDLVEPNVARQAAAERAMDKVRAKFGRRAVVRGKLYRQKETSRTHSPTNIGKNKK</sequence>
<keyword evidence="16" id="KW-0234">DNA repair</keyword>
<dbReference type="EC" id="2.7.7.7" evidence="5"/>
<keyword evidence="10" id="KW-0235">DNA replication</keyword>
<dbReference type="NCBIfam" id="NF002751">
    <property type="entry name" value="PRK02794.1"/>
    <property type="match status" value="1"/>
</dbReference>
<dbReference type="InterPro" id="IPR017961">
    <property type="entry name" value="DNA_pol_Y-fam_little_finger"/>
</dbReference>
<dbReference type="HAMAP" id="MF_01113">
    <property type="entry name" value="DNApol_IV"/>
    <property type="match status" value="1"/>
</dbReference>
<evidence type="ECO:0000256" key="7">
    <source>
        <dbReference type="ARBA" id="ARBA00022490"/>
    </source>
</evidence>
<dbReference type="InterPro" id="IPR050116">
    <property type="entry name" value="DNA_polymerase-Y"/>
</dbReference>
<evidence type="ECO:0000256" key="3">
    <source>
        <dbReference type="ARBA" id="ARBA00010945"/>
    </source>
</evidence>
<dbReference type="InterPro" id="IPR043128">
    <property type="entry name" value="Rev_trsase/Diguanyl_cyclase"/>
</dbReference>
<gene>
    <name evidence="19" type="ORF">MNBD_ALPHA12-2131</name>
</gene>
<evidence type="ECO:0000256" key="13">
    <source>
        <dbReference type="ARBA" id="ARBA00022842"/>
    </source>
</evidence>
<dbReference type="NCBIfam" id="NF002677">
    <property type="entry name" value="PRK02406.1"/>
    <property type="match status" value="1"/>
</dbReference>
<dbReference type="SUPFAM" id="SSF100879">
    <property type="entry name" value="Lesion bypass DNA polymerase (Y-family), little finger domain"/>
    <property type="match status" value="1"/>
</dbReference>
<accession>A0A3B0U4J6</accession>
<keyword evidence="12" id="KW-0227">DNA damage</keyword>
<dbReference type="InterPro" id="IPR022880">
    <property type="entry name" value="DNApol_IV"/>
</dbReference>
<proteinExistence type="inferred from homology"/>
<evidence type="ECO:0000256" key="6">
    <source>
        <dbReference type="ARBA" id="ARBA00022457"/>
    </source>
</evidence>
<keyword evidence="14" id="KW-0239">DNA-directed DNA polymerase</keyword>
<evidence type="ECO:0000256" key="14">
    <source>
        <dbReference type="ARBA" id="ARBA00022932"/>
    </source>
</evidence>
<dbReference type="InterPro" id="IPR036775">
    <property type="entry name" value="DNA_pol_Y-fam_lit_finger_sf"/>
</dbReference>
<evidence type="ECO:0000259" key="18">
    <source>
        <dbReference type="PROSITE" id="PS50173"/>
    </source>
</evidence>
<dbReference type="AlphaFoldDB" id="A0A3B0U4J6"/>
<comment type="subcellular location">
    <subcellularLocation>
        <location evidence="2">Cytoplasm</location>
    </subcellularLocation>
</comment>
<dbReference type="Gene3D" id="3.30.1490.100">
    <property type="entry name" value="DNA polymerase, Y-family, little finger domain"/>
    <property type="match status" value="1"/>
</dbReference>
<dbReference type="Pfam" id="PF00817">
    <property type="entry name" value="IMS"/>
    <property type="match status" value="1"/>
</dbReference>
<name>A0A3B0U4J6_9ZZZZ</name>
<reference evidence="19" key="1">
    <citation type="submission" date="2018-06" db="EMBL/GenBank/DDBJ databases">
        <authorList>
            <person name="Zhirakovskaya E."/>
        </authorList>
    </citation>
    <scope>NUCLEOTIDE SEQUENCE</scope>
</reference>
<keyword evidence="9 19" id="KW-0548">Nucleotidyltransferase</keyword>
<dbReference type="Gene3D" id="1.10.150.20">
    <property type="entry name" value="5' to 3' exonuclease, C-terminal subdomain"/>
    <property type="match status" value="1"/>
</dbReference>
<comment type="similarity">
    <text evidence="3">Belongs to the DNA polymerase type-Y family.</text>
</comment>
<comment type="catalytic activity">
    <reaction evidence="17">
        <text>DNA(n) + a 2'-deoxyribonucleoside 5'-triphosphate = DNA(n+1) + diphosphate</text>
        <dbReference type="Rhea" id="RHEA:22508"/>
        <dbReference type="Rhea" id="RHEA-COMP:17339"/>
        <dbReference type="Rhea" id="RHEA-COMP:17340"/>
        <dbReference type="ChEBI" id="CHEBI:33019"/>
        <dbReference type="ChEBI" id="CHEBI:61560"/>
        <dbReference type="ChEBI" id="CHEBI:173112"/>
        <dbReference type="EC" id="2.7.7.7"/>
    </reaction>
</comment>
<organism evidence="19">
    <name type="scientific">hydrothermal vent metagenome</name>
    <dbReference type="NCBI Taxonomy" id="652676"/>
    <lineage>
        <taxon>unclassified sequences</taxon>
        <taxon>metagenomes</taxon>
        <taxon>ecological metagenomes</taxon>
    </lineage>
</organism>
<protein>
    <recommendedName>
        <fullName evidence="5">DNA-directed DNA polymerase</fullName>
        <ecNumber evidence="5">2.7.7.7</ecNumber>
    </recommendedName>
</protein>
<evidence type="ECO:0000256" key="4">
    <source>
        <dbReference type="ARBA" id="ARBA00011245"/>
    </source>
</evidence>
<dbReference type="FunFam" id="3.40.1170.60:FF:000001">
    <property type="entry name" value="DNA polymerase IV"/>
    <property type="match status" value="1"/>
</dbReference>
<dbReference type="FunFam" id="3.30.1490.100:FF:000004">
    <property type="entry name" value="DNA polymerase IV"/>
    <property type="match status" value="1"/>
</dbReference>
<dbReference type="PANTHER" id="PTHR11076">
    <property type="entry name" value="DNA REPAIR POLYMERASE UMUC / TRANSFERASE FAMILY MEMBER"/>
    <property type="match status" value="1"/>
</dbReference>
<dbReference type="GO" id="GO:0006260">
    <property type="term" value="P:DNA replication"/>
    <property type="evidence" value="ECO:0007669"/>
    <property type="project" value="UniProtKB-KW"/>
</dbReference>
<keyword evidence="13" id="KW-0460">Magnesium</keyword>
<dbReference type="CDD" id="cd03586">
    <property type="entry name" value="PolY_Pol_IV_kappa"/>
    <property type="match status" value="1"/>
</dbReference>
<evidence type="ECO:0000256" key="1">
    <source>
        <dbReference type="ARBA" id="ARBA00001946"/>
    </source>
</evidence>
<feature type="domain" description="UmuC" evidence="18">
    <location>
        <begin position="43"/>
        <end position="223"/>
    </location>
</feature>
<dbReference type="GO" id="GO:0003887">
    <property type="term" value="F:DNA-directed DNA polymerase activity"/>
    <property type="evidence" value="ECO:0007669"/>
    <property type="project" value="UniProtKB-KW"/>
</dbReference>
<evidence type="ECO:0000256" key="17">
    <source>
        <dbReference type="ARBA" id="ARBA00049244"/>
    </source>
</evidence>
<dbReference type="Pfam" id="PF11799">
    <property type="entry name" value="IMS_C"/>
    <property type="match status" value="1"/>
</dbReference>
<dbReference type="Gene3D" id="3.30.70.270">
    <property type="match status" value="1"/>
</dbReference>
<keyword evidence="15" id="KW-0238">DNA-binding</keyword>